<dbReference type="CDD" id="cd00051">
    <property type="entry name" value="EFh"/>
    <property type="match status" value="1"/>
</dbReference>
<evidence type="ECO:0000256" key="2">
    <source>
        <dbReference type="ARBA" id="ARBA00004236"/>
    </source>
</evidence>
<keyword evidence="9" id="KW-0479">Metal-binding</keyword>
<proteinExistence type="inferred from homology"/>
<dbReference type="AlphaFoldDB" id="A0A9W9ZEI0"/>
<protein>
    <submittedName>
        <fullName evidence="18">Ca2+-binding actin-bundling protein (Actinin), alpha chain (EF-Hand protein super)</fullName>
    </submittedName>
</protein>
<dbReference type="PROSITE" id="PS50222">
    <property type="entry name" value="EF_HAND_2"/>
    <property type="match status" value="2"/>
</dbReference>
<comment type="similarity">
    <text evidence="16">Belongs to the calcineurin regulatory subunit family. CHP subfamily.</text>
</comment>
<dbReference type="GO" id="GO:0005509">
    <property type="term" value="F:calcium ion binding"/>
    <property type="evidence" value="ECO:0007669"/>
    <property type="project" value="InterPro"/>
</dbReference>
<evidence type="ECO:0000259" key="17">
    <source>
        <dbReference type="PROSITE" id="PS50222"/>
    </source>
</evidence>
<evidence type="ECO:0000256" key="11">
    <source>
        <dbReference type="ARBA" id="ARBA00022837"/>
    </source>
</evidence>
<organism evidence="18 19">
    <name type="scientific">Desmophyllum pertusum</name>
    <dbReference type="NCBI Taxonomy" id="174260"/>
    <lineage>
        <taxon>Eukaryota</taxon>
        <taxon>Metazoa</taxon>
        <taxon>Cnidaria</taxon>
        <taxon>Anthozoa</taxon>
        <taxon>Hexacorallia</taxon>
        <taxon>Scleractinia</taxon>
        <taxon>Caryophylliina</taxon>
        <taxon>Caryophylliidae</taxon>
        <taxon>Desmophyllum</taxon>
    </lineage>
</organism>
<keyword evidence="15" id="KW-0449">Lipoprotein</keyword>
<keyword evidence="19" id="KW-1185">Reference proteome</keyword>
<dbReference type="GO" id="GO:0015031">
    <property type="term" value="P:protein transport"/>
    <property type="evidence" value="ECO:0007669"/>
    <property type="project" value="UniProtKB-KW"/>
</dbReference>
<keyword evidence="14" id="KW-0539">Nucleus</keyword>
<dbReference type="Proteomes" id="UP001163046">
    <property type="component" value="Unassembled WGS sequence"/>
</dbReference>
<keyword evidence="7" id="KW-0597">Phosphoprotein</keyword>
<comment type="subcellular location">
    <subcellularLocation>
        <location evidence="2">Cell membrane</location>
    </subcellularLocation>
    <subcellularLocation>
        <location evidence="3">Cytoplasm</location>
    </subcellularLocation>
    <subcellularLocation>
        <location evidence="1">Nucleus</location>
    </subcellularLocation>
</comment>
<dbReference type="InterPro" id="IPR002048">
    <property type="entry name" value="EF_hand_dom"/>
</dbReference>
<evidence type="ECO:0000256" key="6">
    <source>
        <dbReference type="ARBA" id="ARBA00022490"/>
    </source>
</evidence>
<keyword evidence="11" id="KW-0106">Calcium</keyword>
<keyword evidence="6" id="KW-0963">Cytoplasm</keyword>
<dbReference type="GO" id="GO:0005737">
    <property type="term" value="C:cytoplasm"/>
    <property type="evidence" value="ECO:0007669"/>
    <property type="project" value="UniProtKB-SubCell"/>
</dbReference>
<evidence type="ECO:0000256" key="13">
    <source>
        <dbReference type="ARBA" id="ARBA00023136"/>
    </source>
</evidence>
<keyword evidence="12" id="KW-0653">Protein transport</keyword>
<evidence type="ECO:0000256" key="8">
    <source>
        <dbReference type="ARBA" id="ARBA00022707"/>
    </source>
</evidence>
<evidence type="ECO:0000313" key="19">
    <source>
        <dbReference type="Proteomes" id="UP001163046"/>
    </source>
</evidence>
<evidence type="ECO:0000256" key="15">
    <source>
        <dbReference type="ARBA" id="ARBA00023288"/>
    </source>
</evidence>
<evidence type="ECO:0000256" key="7">
    <source>
        <dbReference type="ARBA" id="ARBA00022553"/>
    </source>
</evidence>
<gene>
    <name evidence="18" type="primary">CHP1</name>
    <name evidence="18" type="ORF">OS493_012702</name>
</gene>
<sequence>MGLKSSTLLQEEDIEELQNETGFSPNQIRRLYSRFSSLDKSTKGTLSREDFICIPELAINPIGDRIIDAFFMNEDSQERGEETCNFRQFVKTLAHFRPFDASKENPLNTREKKLRFTFKIYDLDNDGQISKDDLMQVLHMMVGRNISDEQLGGIADRAINDADTDKDGVISFDELKRVLENVDMNSKMSIRFLA</sequence>
<dbReference type="SMART" id="SM00054">
    <property type="entry name" value="EFh"/>
    <property type="match status" value="2"/>
</dbReference>
<evidence type="ECO:0000256" key="4">
    <source>
        <dbReference type="ARBA" id="ARBA00022448"/>
    </source>
</evidence>
<evidence type="ECO:0000313" key="18">
    <source>
        <dbReference type="EMBL" id="KAJ7379940.1"/>
    </source>
</evidence>
<dbReference type="PROSITE" id="PS00018">
    <property type="entry name" value="EF_HAND_1"/>
    <property type="match status" value="2"/>
</dbReference>
<evidence type="ECO:0000256" key="9">
    <source>
        <dbReference type="ARBA" id="ARBA00022723"/>
    </source>
</evidence>
<keyword evidence="4" id="KW-0813">Transport</keyword>
<evidence type="ECO:0000256" key="16">
    <source>
        <dbReference type="ARBA" id="ARBA00038164"/>
    </source>
</evidence>
<dbReference type="EMBL" id="MU826355">
    <property type="protein sequence ID" value="KAJ7379940.1"/>
    <property type="molecule type" value="Genomic_DNA"/>
</dbReference>
<keyword evidence="10" id="KW-0677">Repeat</keyword>
<dbReference type="InterPro" id="IPR051875">
    <property type="entry name" value="Calcineurin_B_homologous"/>
</dbReference>
<keyword evidence="5" id="KW-1003">Cell membrane</keyword>
<evidence type="ECO:0000256" key="1">
    <source>
        <dbReference type="ARBA" id="ARBA00004123"/>
    </source>
</evidence>
<feature type="domain" description="EF-hand" evidence="17">
    <location>
        <begin position="150"/>
        <end position="185"/>
    </location>
</feature>
<dbReference type="OrthoDB" id="191686at2759"/>
<dbReference type="PANTHER" id="PTHR46002">
    <property type="entry name" value="EG:114D9.1 PROTEIN-RELATED"/>
    <property type="match status" value="1"/>
</dbReference>
<comment type="caution">
    <text evidence="18">The sequence shown here is derived from an EMBL/GenBank/DDBJ whole genome shotgun (WGS) entry which is preliminary data.</text>
</comment>
<evidence type="ECO:0000256" key="14">
    <source>
        <dbReference type="ARBA" id="ARBA00023242"/>
    </source>
</evidence>
<evidence type="ECO:0000256" key="5">
    <source>
        <dbReference type="ARBA" id="ARBA00022475"/>
    </source>
</evidence>
<dbReference type="SUPFAM" id="SSF47473">
    <property type="entry name" value="EF-hand"/>
    <property type="match status" value="1"/>
</dbReference>
<dbReference type="Pfam" id="PF13499">
    <property type="entry name" value="EF-hand_7"/>
    <property type="match status" value="1"/>
</dbReference>
<keyword evidence="13" id="KW-0472">Membrane</keyword>
<keyword evidence="8" id="KW-0519">Myristate</keyword>
<dbReference type="GO" id="GO:0005634">
    <property type="term" value="C:nucleus"/>
    <property type="evidence" value="ECO:0007669"/>
    <property type="project" value="UniProtKB-SubCell"/>
</dbReference>
<evidence type="ECO:0000256" key="12">
    <source>
        <dbReference type="ARBA" id="ARBA00022927"/>
    </source>
</evidence>
<name>A0A9W9ZEI0_9CNID</name>
<dbReference type="InterPro" id="IPR018247">
    <property type="entry name" value="EF_Hand_1_Ca_BS"/>
</dbReference>
<accession>A0A9W9ZEI0</accession>
<evidence type="ECO:0000256" key="3">
    <source>
        <dbReference type="ARBA" id="ARBA00004496"/>
    </source>
</evidence>
<feature type="domain" description="EF-hand" evidence="17">
    <location>
        <begin position="109"/>
        <end position="144"/>
    </location>
</feature>
<reference evidence="18" key="1">
    <citation type="submission" date="2023-01" db="EMBL/GenBank/DDBJ databases">
        <title>Genome assembly of the deep-sea coral Lophelia pertusa.</title>
        <authorList>
            <person name="Herrera S."/>
            <person name="Cordes E."/>
        </authorList>
    </citation>
    <scope>NUCLEOTIDE SEQUENCE</scope>
    <source>
        <strain evidence="18">USNM1676648</strain>
        <tissue evidence="18">Polyp</tissue>
    </source>
</reference>
<dbReference type="Gene3D" id="1.10.238.10">
    <property type="entry name" value="EF-hand"/>
    <property type="match status" value="1"/>
</dbReference>
<dbReference type="GO" id="GO:0005886">
    <property type="term" value="C:plasma membrane"/>
    <property type="evidence" value="ECO:0007669"/>
    <property type="project" value="UniProtKB-SubCell"/>
</dbReference>
<dbReference type="InterPro" id="IPR011992">
    <property type="entry name" value="EF-hand-dom_pair"/>
</dbReference>
<evidence type="ECO:0000256" key="10">
    <source>
        <dbReference type="ARBA" id="ARBA00022737"/>
    </source>
</evidence>